<gene>
    <name evidence="3" type="ORF">Dace_2878</name>
</gene>
<dbReference type="Pfam" id="PF03797">
    <property type="entry name" value="Autotransporter"/>
    <property type="match status" value="1"/>
</dbReference>
<organism evidence="3 4">
    <name type="scientific">Desulfuromonas acetoxidans (strain DSM 684 / 11070)</name>
    <dbReference type="NCBI Taxonomy" id="281689"/>
    <lineage>
        <taxon>Bacteria</taxon>
        <taxon>Pseudomonadati</taxon>
        <taxon>Thermodesulfobacteriota</taxon>
        <taxon>Desulfuromonadia</taxon>
        <taxon>Desulfuromonadales</taxon>
        <taxon>Desulfuromonadaceae</taxon>
        <taxon>Desulfuromonas</taxon>
    </lineage>
</organism>
<evidence type="ECO:0000259" key="2">
    <source>
        <dbReference type="PROSITE" id="PS51208"/>
    </source>
</evidence>
<protein>
    <submittedName>
        <fullName evidence="3">Outer membrane autotransporter barrel</fullName>
    </submittedName>
</protein>
<dbReference type="AlphaFoldDB" id="Q1K3G2"/>
<name>Q1K3G2_DESA6</name>
<sequence>MRSLKMACPTLCVMLLTLCWSGLAAAYDPIIHSEFYYGPDSEVHVVGDMLSVPEFSLTGEGIDVVFSGLEEGGGVEKYAVLLEYDSGSADLRDATVSLTDATFFFDTSGGNEDFNFAVGMKGFDESLISLAEGSSLSVDIASYIGYGIEVLRSSATINLDGGSTIDVSGSVEDPVTFPDSAPSRFGYGINAGTPGGYVNLSLDHGSAINVETSAYAAGDTGTSSASSAGARLEGDVVTVALDNESTIRTVATRNIASDGVTVANARNLRLGSISNSTIAVAGNSLISAQAFAEEGAAYAYVLQTYGSGASEFLLSDSTFSATATADGYADALGAYFSQPEVRATLTRSTIDVDAISSSYGARASGFVGQSNSDVRLEMEGATIDVLAQTQGDFANATGVMIIGATNLDIDIADSTVDTFAQAAGGEAEAVGFSLVGSTTISSLVLNRSYILSSAVATDSDASVGEAYAAGLIIGVDTVAENISLVGSHLMSSAHAQTGEAVSYGVFVEDYYGGTPEVTLNLDAHSGILADWAVYTADGVVHLNNSGTLAGRLLVSDLTNNVGGRFMLLLDSDDLLIGEDGVGYFEDEDFYFSVADRAELADGTTFLVYPSDNLGIVSEGDSTSIALLSAGEGDWTLENLSLETPFDTPMIGLELTENAAGNQLIATATFLTPEQAGLSANATAAYEAAVDGGLFTPTSSPEEWSPNVSGAFVVGMAHTLMVSNMNIGNRLGMLSGMNSGDEIAASNGMWFSARFTDAEQDRRDGIEGFDADTDALSFGFDREFGNVVLGVAYTRGNSDAKANDASADFEMSDNLFSLYGSYDGGTWYSEAVVSVGFGSVDSLRSVGSDDYAGDYDSTSYSTLVESGCKISAAGWEIYPYLTLEYSSKDYDSYTETGGSLALHVRSKDYEVFTAGVGARLQKDFQRSWGIVTPEVSGQLAYDVENDRIVSTANFVGGTTSFVAKGIEPSETSWDLGAALTVASLGEQNVSLRLGYDYAGRQDFAAHSFTGKVRFEF</sequence>
<keyword evidence="4" id="KW-1185">Reference proteome</keyword>
<reference evidence="3" key="2">
    <citation type="submission" date="2006-05" db="EMBL/GenBank/DDBJ databases">
        <title>Sequencing of the draft genome and assembly of Desulfuromonas acetoxidans DSM 684.</title>
        <authorList>
            <consortium name="US DOE Joint Genome Institute (JGI-PGF)"/>
            <person name="Copeland A."/>
            <person name="Lucas S."/>
            <person name="Lapidus A."/>
            <person name="Barry K."/>
            <person name="Detter J.C."/>
            <person name="Glavina del Rio T."/>
            <person name="Hammon N."/>
            <person name="Israni S."/>
            <person name="Dalin E."/>
            <person name="Tice H."/>
            <person name="Bruce D."/>
            <person name="Pitluck S."/>
            <person name="Richardson P."/>
        </authorList>
    </citation>
    <scope>NUCLEOTIDE SEQUENCE [LARGE SCALE GENOMIC DNA]</scope>
    <source>
        <strain evidence="3">DSM 684</strain>
    </source>
</reference>
<keyword evidence="1" id="KW-0732">Signal</keyword>
<feature type="chain" id="PRO_5004192719" evidence="1">
    <location>
        <begin position="27"/>
        <end position="1015"/>
    </location>
</feature>
<dbReference type="InterPro" id="IPR036709">
    <property type="entry name" value="Autotransporte_beta_dom_sf"/>
</dbReference>
<dbReference type="EMBL" id="AAEW02000002">
    <property type="protein sequence ID" value="EAT17012.1"/>
    <property type="molecule type" value="Genomic_DNA"/>
</dbReference>
<accession>Q1K3G2</accession>
<proteinExistence type="predicted"/>
<dbReference type="NCBIfam" id="TIGR01414">
    <property type="entry name" value="autotrans_barl"/>
    <property type="match status" value="1"/>
</dbReference>
<dbReference type="Gene3D" id="2.40.128.130">
    <property type="entry name" value="Autotransporter beta-domain"/>
    <property type="match status" value="1"/>
</dbReference>
<dbReference type="PROSITE" id="PS51208">
    <property type="entry name" value="AUTOTRANSPORTER"/>
    <property type="match status" value="1"/>
</dbReference>
<evidence type="ECO:0000256" key="1">
    <source>
        <dbReference type="SAM" id="SignalP"/>
    </source>
</evidence>
<dbReference type="OrthoDB" id="747120at2"/>
<feature type="domain" description="Autotransporter" evidence="2">
    <location>
        <begin position="741"/>
        <end position="1015"/>
    </location>
</feature>
<evidence type="ECO:0000313" key="3">
    <source>
        <dbReference type="EMBL" id="EAT17012.1"/>
    </source>
</evidence>
<dbReference type="GO" id="GO:0019867">
    <property type="term" value="C:outer membrane"/>
    <property type="evidence" value="ECO:0007669"/>
    <property type="project" value="InterPro"/>
</dbReference>
<dbReference type="SMART" id="SM00869">
    <property type="entry name" value="Autotransporter"/>
    <property type="match status" value="1"/>
</dbReference>
<evidence type="ECO:0000313" key="4">
    <source>
        <dbReference type="Proteomes" id="UP000005695"/>
    </source>
</evidence>
<reference evidence="3" key="1">
    <citation type="submission" date="2006-05" db="EMBL/GenBank/DDBJ databases">
        <title>Annotation of the draft genome assembly of Desulfuromonas acetoxidans DSM 684.</title>
        <authorList>
            <consortium name="US DOE Joint Genome Institute (JGI-ORNL)"/>
            <person name="Larimer F."/>
            <person name="Land M."/>
            <person name="Hauser L."/>
        </authorList>
    </citation>
    <scope>NUCLEOTIDE SEQUENCE [LARGE SCALE GENOMIC DNA]</scope>
    <source>
        <strain evidence="3">DSM 684</strain>
    </source>
</reference>
<dbReference type="SUPFAM" id="SSF103515">
    <property type="entry name" value="Autotransporter"/>
    <property type="match status" value="1"/>
</dbReference>
<feature type="signal peptide" evidence="1">
    <location>
        <begin position="1"/>
        <end position="26"/>
    </location>
</feature>
<dbReference type="Proteomes" id="UP000005695">
    <property type="component" value="Unassembled WGS sequence"/>
</dbReference>
<dbReference type="InterPro" id="IPR006315">
    <property type="entry name" value="OM_autotransptr_brl_dom"/>
</dbReference>
<dbReference type="InterPro" id="IPR005546">
    <property type="entry name" value="Autotransporte_beta"/>
</dbReference>
<comment type="caution">
    <text evidence="3">The sequence shown here is derived from an EMBL/GenBank/DDBJ whole genome shotgun (WGS) entry which is preliminary data.</text>
</comment>
<dbReference type="RefSeq" id="WP_005997894.1">
    <property type="nucleotide sequence ID" value="NZ_AAEW02000002.1"/>
</dbReference>